<dbReference type="AlphaFoldDB" id="A0A9P1DWN4"/>
<proteinExistence type="predicted"/>
<reference evidence="1" key="1">
    <citation type="submission" date="2022-07" db="EMBL/GenBank/DDBJ databases">
        <authorList>
            <person name="Macas J."/>
            <person name="Novak P."/>
            <person name="Neumann P."/>
        </authorList>
    </citation>
    <scope>NUCLEOTIDE SEQUENCE</scope>
</reference>
<comment type="caution">
    <text evidence="1">The sequence shown here is derived from an EMBL/GenBank/DDBJ whole genome shotgun (WGS) entry which is preliminary data.</text>
</comment>
<sequence>MEVDQAAILFAMKTCDEDCRPSHDSICDEDAQAALRPRPLL</sequence>
<dbReference type="EMBL" id="CAMAPE010000002">
    <property type="protein sequence ID" value="CAH9054445.1"/>
    <property type="molecule type" value="Genomic_DNA"/>
</dbReference>
<accession>A0A9P1DWN4</accession>
<evidence type="ECO:0000313" key="1">
    <source>
        <dbReference type="EMBL" id="CAH9054445.1"/>
    </source>
</evidence>
<evidence type="ECO:0000313" key="2">
    <source>
        <dbReference type="Proteomes" id="UP001152484"/>
    </source>
</evidence>
<keyword evidence="2" id="KW-1185">Reference proteome</keyword>
<gene>
    <name evidence="1" type="ORF">CEURO_LOCUS653</name>
</gene>
<dbReference type="Proteomes" id="UP001152484">
    <property type="component" value="Unassembled WGS sequence"/>
</dbReference>
<name>A0A9P1DWN4_CUSEU</name>
<organism evidence="1 2">
    <name type="scientific">Cuscuta europaea</name>
    <name type="common">European dodder</name>
    <dbReference type="NCBI Taxonomy" id="41803"/>
    <lineage>
        <taxon>Eukaryota</taxon>
        <taxon>Viridiplantae</taxon>
        <taxon>Streptophyta</taxon>
        <taxon>Embryophyta</taxon>
        <taxon>Tracheophyta</taxon>
        <taxon>Spermatophyta</taxon>
        <taxon>Magnoliopsida</taxon>
        <taxon>eudicotyledons</taxon>
        <taxon>Gunneridae</taxon>
        <taxon>Pentapetalae</taxon>
        <taxon>asterids</taxon>
        <taxon>lamiids</taxon>
        <taxon>Solanales</taxon>
        <taxon>Convolvulaceae</taxon>
        <taxon>Cuscuteae</taxon>
        <taxon>Cuscuta</taxon>
        <taxon>Cuscuta subgen. Cuscuta</taxon>
    </lineage>
</organism>
<protein>
    <submittedName>
        <fullName evidence="1">Uncharacterized protein</fullName>
    </submittedName>
</protein>